<evidence type="ECO:0000313" key="5">
    <source>
        <dbReference type="Proteomes" id="UP001164746"/>
    </source>
</evidence>
<keyword evidence="2" id="KW-1015">Disulfide bond</keyword>
<evidence type="ECO:0000256" key="1">
    <source>
        <dbReference type="ARBA" id="ARBA00022536"/>
    </source>
</evidence>
<dbReference type="SMART" id="SM00209">
    <property type="entry name" value="TSP1"/>
    <property type="match status" value="2"/>
</dbReference>
<dbReference type="Pfam" id="PF00090">
    <property type="entry name" value="TSP_1"/>
    <property type="match status" value="2"/>
</dbReference>
<dbReference type="InterPro" id="IPR036383">
    <property type="entry name" value="TSP1_rpt_sf"/>
</dbReference>
<dbReference type="PANTHER" id="PTHR16311">
    <property type="entry name" value="THROMBOSPONDIN TYPE I DOMAIN-CONTAINING 1"/>
    <property type="match status" value="1"/>
</dbReference>
<dbReference type="EMBL" id="CP111026">
    <property type="protein sequence ID" value="WAR27623.1"/>
    <property type="molecule type" value="Genomic_DNA"/>
</dbReference>
<dbReference type="PANTHER" id="PTHR16311:SF3">
    <property type="entry name" value="THROMBOSPONDIN TYPE-1 DOMAIN-CONTAINING PROTEIN 1"/>
    <property type="match status" value="1"/>
</dbReference>
<dbReference type="Gene3D" id="2.20.100.10">
    <property type="entry name" value="Thrombospondin type-1 (TSP1) repeat"/>
    <property type="match status" value="2"/>
</dbReference>
<dbReference type="CDD" id="cd00112">
    <property type="entry name" value="LDLa"/>
    <property type="match status" value="1"/>
</dbReference>
<dbReference type="PROSITE" id="PS50068">
    <property type="entry name" value="LDLRA_2"/>
    <property type="match status" value="1"/>
</dbReference>
<protein>
    <submittedName>
        <fullName evidence="4">MLP-like protein</fullName>
    </submittedName>
</protein>
<dbReference type="InterPro" id="IPR023415">
    <property type="entry name" value="LDLR_class-A_CS"/>
</dbReference>
<dbReference type="PROSITE" id="PS50092">
    <property type="entry name" value="TSP1"/>
    <property type="match status" value="2"/>
</dbReference>
<proteinExistence type="predicted"/>
<dbReference type="InterPro" id="IPR002172">
    <property type="entry name" value="LDrepeatLR_classA_rpt"/>
</dbReference>
<dbReference type="InterPro" id="IPR000884">
    <property type="entry name" value="TSP1_rpt"/>
</dbReference>
<evidence type="ECO:0000256" key="3">
    <source>
        <dbReference type="PROSITE-ProRule" id="PRU00124"/>
    </source>
</evidence>
<gene>
    <name evidence="4" type="ORF">MAR_013327</name>
</gene>
<dbReference type="SUPFAM" id="SSF57424">
    <property type="entry name" value="LDL receptor-like module"/>
    <property type="match status" value="1"/>
</dbReference>
<comment type="caution">
    <text evidence="3">Lacks conserved residue(s) required for the propagation of feature annotation.</text>
</comment>
<keyword evidence="1" id="KW-0245">EGF-like domain</keyword>
<evidence type="ECO:0000256" key="2">
    <source>
        <dbReference type="ARBA" id="ARBA00023157"/>
    </source>
</evidence>
<reference evidence="4" key="1">
    <citation type="submission" date="2022-11" db="EMBL/GenBank/DDBJ databases">
        <title>Centuries of genome instability and evolution in soft-shell clam transmissible cancer (bioRxiv).</title>
        <authorList>
            <person name="Hart S.F.M."/>
            <person name="Yonemitsu M.A."/>
            <person name="Giersch R.M."/>
            <person name="Beal B.F."/>
            <person name="Arriagada G."/>
            <person name="Davis B.W."/>
            <person name="Ostrander E.A."/>
            <person name="Goff S.P."/>
            <person name="Metzger M.J."/>
        </authorList>
    </citation>
    <scope>NUCLEOTIDE SEQUENCE</scope>
    <source>
        <strain evidence="4">MELC-2E11</strain>
        <tissue evidence="4">Siphon/mantle</tissue>
    </source>
</reference>
<name>A0ABY7G399_MYAAR</name>
<dbReference type="SUPFAM" id="SSF82895">
    <property type="entry name" value="TSP-1 type 1 repeat"/>
    <property type="match status" value="2"/>
</dbReference>
<keyword evidence="5" id="KW-1185">Reference proteome</keyword>
<dbReference type="InterPro" id="IPR038877">
    <property type="entry name" value="THSD1"/>
</dbReference>
<dbReference type="Gene3D" id="4.10.400.10">
    <property type="entry name" value="Low-density Lipoprotein Receptor"/>
    <property type="match status" value="1"/>
</dbReference>
<sequence length="313" mass="35434">MAKGMIDDRRSAALSSYFLGTDCGKTQYKEISRVISLAWSGKTQYKEISRVISLARSGKTQYKEISRVISLARSGKTQYKEISRVISLARSGKTQYKEISRVIPWHVRQAASYEEGEWTEWSQWSECSVTCGYGLYKRQKTWQPSVPDNRGGGDNDPYTFEDILECITRVSCPRDGAWGYWGAWSECSRMCDGGTTTRKRECVAPTPENGGKPCEGKDHAKTTCNDWKCPCKTLPDHFDVRLCNETTYMCLSQKQCIPAAKRCDNVLQCHDGSDEHNFQCKFCEHISLDLDVPDKFGIVNNGILIAIELEVLH</sequence>
<organism evidence="4 5">
    <name type="scientific">Mya arenaria</name>
    <name type="common">Soft-shell clam</name>
    <dbReference type="NCBI Taxonomy" id="6604"/>
    <lineage>
        <taxon>Eukaryota</taxon>
        <taxon>Metazoa</taxon>
        <taxon>Spiralia</taxon>
        <taxon>Lophotrochozoa</taxon>
        <taxon>Mollusca</taxon>
        <taxon>Bivalvia</taxon>
        <taxon>Autobranchia</taxon>
        <taxon>Heteroconchia</taxon>
        <taxon>Euheterodonta</taxon>
        <taxon>Imparidentia</taxon>
        <taxon>Neoheterodontei</taxon>
        <taxon>Myida</taxon>
        <taxon>Myoidea</taxon>
        <taxon>Myidae</taxon>
        <taxon>Mya</taxon>
    </lineage>
</organism>
<dbReference type="Pfam" id="PF00057">
    <property type="entry name" value="Ldl_recept_a"/>
    <property type="match status" value="1"/>
</dbReference>
<dbReference type="PRINTS" id="PR01705">
    <property type="entry name" value="TSP1REPEAT"/>
</dbReference>
<dbReference type="InterPro" id="IPR036055">
    <property type="entry name" value="LDL_receptor-like_sf"/>
</dbReference>
<dbReference type="SMART" id="SM00192">
    <property type="entry name" value="LDLa"/>
    <property type="match status" value="1"/>
</dbReference>
<dbReference type="Proteomes" id="UP001164746">
    <property type="component" value="Chromosome 15"/>
</dbReference>
<evidence type="ECO:0000313" key="4">
    <source>
        <dbReference type="EMBL" id="WAR27623.1"/>
    </source>
</evidence>
<accession>A0ABY7G399</accession>
<dbReference type="PROSITE" id="PS01209">
    <property type="entry name" value="LDLRA_1"/>
    <property type="match status" value="1"/>
</dbReference>